<dbReference type="CDD" id="cd12880">
    <property type="entry name" value="SPRYD7"/>
    <property type="match status" value="1"/>
</dbReference>
<dbReference type="SMART" id="SM00449">
    <property type="entry name" value="SPRY"/>
    <property type="match status" value="1"/>
</dbReference>
<evidence type="ECO:0000256" key="1">
    <source>
        <dbReference type="ARBA" id="ARBA00021772"/>
    </source>
</evidence>
<dbReference type="InterPro" id="IPR003877">
    <property type="entry name" value="SPRY_dom"/>
</dbReference>
<evidence type="ECO:0000313" key="3">
    <source>
        <dbReference type="EMBL" id="CAB3369893.1"/>
    </source>
</evidence>
<dbReference type="PROSITE" id="PS50188">
    <property type="entry name" value="B302_SPRY"/>
    <property type="match status" value="1"/>
</dbReference>
<evidence type="ECO:0000313" key="4">
    <source>
        <dbReference type="Proteomes" id="UP000494165"/>
    </source>
</evidence>
<accession>A0A8S1CKD6</accession>
<feature type="domain" description="B30.2/SPRY" evidence="2">
    <location>
        <begin position="8"/>
        <end position="198"/>
    </location>
</feature>
<name>A0A8S1CKD6_9INSE</name>
<dbReference type="SUPFAM" id="SSF49899">
    <property type="entry name" value="Concanavalin A-like lectins/glucanases"/>
    <property type="match status" value="1"/>
</dbReference>
<comment type="caution">
    <text evidence="3">The sequence shown here is derived from an EMBL/GenBank/DDBJ whole genome shotgun (WGS) entry which is preliminary data.</text>
</comment>
<dbReference type="PANTHER" id="PTHR20951:SF2">
    <property type="entry name" value="SPRY DOMAIN-CONTAINING PROTEIN 7"/>
    <property type="match status" value="1"/>
</dbReference>
<dbReference type="Gene3D" id="2.60.120.920">
    <property type="match status" value="1"/>
</dbReference>
<dbReference type="AlphaFoldDB" id="A0A8S1CKD6"/>
<gene>
    <name evidence="3" type="ORF">CLODIP_2_CD14078</name>
</gene>
<evidence type="ECO:0000259" key="2">
    <source>
        <dbReference type="PROSITE" id="PS50188"/>
    </source>
</evidence>
<protein>
    <recommendedName>
        <fullName evidence="1">SPRY domain-containing protein 7</fullName>
    </recommendedName>
</protein>
<dbReference type="InterPro" id="IPR001870">
    <property type="entry name" value="B30.2/SPRY"/>
</dbReference>
<dbReference type="EMBL" id="CADEPI010000048">
    <property type="protein sequence ID" value="CAB3369893.1"/>
    <property type="molecule type" value="Genomic_DNA"/>
</dbReference>
<dbReference type="InterPro" id="IPR043136">
    <property type="entry name" value="B30.2/SPRY_sf"/>
</dbReference>
<dbReference type="InterPro" id="IPR013320">
    <property type="entry name" value="ConA-like_dom_sf"/>
</dbReference>
<dbReference type="Pfam" id="PF00622">
    <property type="entry name" value="SPRY"/>
    <property type="match status" value="1"/>
</dbReference>
<reference evidence="3 4" key="1">
    <citation type="submission" date="2020-04" db="EMBL/GenBank/DDBJ databases">
        <authorList>
            <person name="Alioto T."/>
            <person name="Alioto T."/>
            <person name="Gomez Garrido J."/>
        </authorList>
    </citation>
    <scope>NUCLEOTIDE SEQUENCE [LARGE SCALE GENOMIC DNA]</scope>
</reference>
<dbReference type="PANTHER" id="PTHR20951">
    <property type="entry name" value="C13ORF1 PROTEIN-RELATED"/>
    <property type="match status" value="1"/>
</dbReference>
<keyword evidence="4" id="KW-1185">Reference proteome</keyword>
<proteinExistence type="predicted"/>
<dbReference type="Proteomes" id="UP000494165">
    <property type="component" value="Unassembled WGS sequence"/>
</dbReference>
<dbReference type="OrthoDB" id="40953at2759"/>
<dbReference type="InterPro" id="IPR035766">
    <property type="entry name" value="SPRYD7"/>
</dbReference>
<sequence>MLNCRIGNRTDLAAFMAYFCCLCRNVMDGFSSFSADERIEVSNPVVLDTSHIGHEVVIVKNGTRICGGGGALGSAPLVQNKSYFEVKVQQSGIWSVGVATEQAQLSSAPGGVDKESWVLCSDGVVKHNGQDIHKLADVPQEGDAIGVTYDHIELNFFCNGKNLNIPISGIRGTVYPVLYVDEGAILDFVSEHFSFPPPSGFERILLEQSLL</sequence>
<organism evidence="3 4">
    <name type="scientific">Cloeon dipterum</name>
    <dbReference type="NCBI Taxonomy" id="197152"/>
    <lineage>
        <taxon>Eukaryota</taxon>
        <taxon>Metazoa</taxon>
        <taxon>Ecdysozoa</taxon>
        <taxon>Arthropoda</taxon>
        <taxon>Hexapoda</taxon>
        <taxon>Insecta</taxon>
        <taxon>Pterygota</taxon>
        <taxon>Palaeoptera</taxon>
        <taxon>Ephemeroptera</taxon>
        <taxon>Pisciforma</taxon>
        <taxon>Baetidae</taxon>
        <taxon>Cloeon</taxon>
    </lineage>
</organism>